<keyword evidence="2" id="KW-1185">Reference proteome</keyword>
<dbReference type="Proteomes" id="UP001518989">
    <property type="component" value="Unassembled WGS sequence"/>
</dbReference>
<proteinExistence type="predicted"/>
<gene>
    <name evidence="1" type="ORF">IAI61_09675</name>
</gene>
<dbReference type="EMBL" id="JACTNG010000004">
    <property type="protein sequence ID" value="MBO1079300.1"/>
    <property type="molecule type" value="Genomic_DNA"/>
</dbReference>
<organism evidence="1 2">
    <name type="scientific">Roseomonas haemaphysalidis</name>
    <dbReference type="NCBI Taxonomy" id="2768162"/>
    <lineage>
        <taxon>Bacteria</taxon>
        <taxon>Pseudomonadati</taxon>
        <taxon>Pseudomonadota</taxon>
        <taxon>Alphaproteobacteria</taxon>
        <taxon>Acetobacterales</taxon>
        <taxon>Roseomonadaceae</taxon>
        <taxon>Roseomonas</taxon>
    </lineage>
</organism>
<sequence>MPSGIGATDRLSYRIDLATFPGDLSFSYRRSKELQAISQWLIERRSIGTHIPFFSSNFFAPDPGLEIPDLSFCLMIGSTIWWRGRRLYF</sequence>
<evidence type="ECO:0000313" key="2">
    <source>
        <dbReference type="Proteomes" id="UP001518989"/>
    </source>
</evidence>
<reference evidence="1 2" key="1">
    <citation type="submission" date="2020-09" db="EMBL/GenBank/DDBJ databases">
        <title>Roseomonas.</title>
        <authorList>
            <person name="Zhu W."/>
        </authorList>
    </citation>
    <scope>NUCLEOTIDE SEQUENCE [LARGE SCALE GENOMIC DNA]</scope>
    <source>
        <strain evidence="1 2">573</strain>
    </source>
</reference>
<dbReference type="RefSeq" id="WP_207416847.1">
    <property type="nucleotide sequence ID" value="NZ_CP061177.1"/>
</dbReference>
<accession>A0ABS3KPA1</accession>
<evidence type="ECO:0000313" key="1">
    <source>
        <dbReference type="EMBL" id="MBO1079300.1"/>
    </source>
</evidence>
<name>A0ABS3KPA1_9PROT</name>
<protein>
    <submittedName>
        <fullName evidence="1">Uncharacterized protein</fullName>
    </submittedName>
</protein>
<comment type="caution">
    <text evidence="1">The sequence shown here is derived from an EMBL/GenBank/DDBJ whole genome shotgun (WGS) entry which is preliminary data.</text>
</comment>